<dbReference type="Proteomes" id="UP001152798">
    <property type="component" value="Chromosome 2"/>
</dbReference>
<name>A0A9P0EAX2_NEZVI</name>
<evidence type="ECO:0000256" key="10">
    <source>
        <dbReference type="SAM" id="Phobius"/>
    </source>
</evidence>
<feature type="transmembrane region" description="Helical" evidence="10">
    <location>
        <begin position="126"/>
        <end position="143"/>
    </location>
</feature>
<keyword evidence="12" id="KW-1185">Reference proteome</keyword>
<accession>A0A9P0EAX2</accession>
<dbReference type="InterPro" id="IPR000175">
    <property type="entry name" value="Na/ntran_symport"/>
</dbReference>
<evidence type="ECO:0000256" key="4">
    <source>
        <dbReference type="ARBA" id="ARBA00022692"/>
    </source>
</evidence>
<evidence type="ECO:0000256" key="6">
    <source>
        <dbReference type="ARBA" id="ARBA00022989"/>
    </source>
</evidence>
<dbReference type="PRINTS" id="PR00176">
    <property type="entry name" value="NANEUSMPORT"/>
</dbReference>
<keyword evidence="9" id="KW-1015">Disulfide bond</keyword>
<evidence type="ECO:0000256" key="9">
    <source>
        <dbReference type="PIRSR" id="PIRSR600175-2"/>
    </source>
</evidence>
<feature type="disulfide bond" evidence="9">
    <location>
        <begin position="73"/>
        <end position="82"/>
    </location>
</feature>
<feature type="transmembrane region" description="Helical" evidence="10">
    <location>
        <begin position="38"/>
        <end position="61"/>
    </location>
</feature>
<dbReference type="GO" id="GO:0015293">
    <property type="term" value="F:symporter activity"/>
    <property type="evidence" value="ECO:0007669"/>
    <property type="project" value="UniProtKB-KW"/>
</dbReference>
<evidence type="ECO:0000256" key="8">
    <source>
        <dbReference type="PIRSR" id="PIRSR600175-1"/>
    </source>
</evidence>
<evidence type="ECO:0000256" key="2">
    <source>
        <dbReference type="ARBA" id="ARBA00006459"/>
    </source>
</evidence>
<keyword evidence="4 10" id="KW-0812">Transmembrane</keyword>
<evidence type="ECO:0000313" key="11">
    <source>
        <dbReference type="EMBL" id="CAH1393303.1"/>
    </source>
</evidence>
<feature type="transmembrane region" description="Helical" evidence="10">
    <location>
        <begin position="163"/>
        <end position="186"/>
    </location>
</feature>
<keyword evidence="7 10" id="KW-0472">Membrane</keyword>
<comment type="subcellular location">
    <subcellularLocation>
        <location evidence="1">Membrane</location>
        <topology evidence="1">Multi-pass membrane protein</topology>
    </subcellularLocation>
</comment>
<dbReference type="GO" id="GO:0005886">
    <property type="term" value="C:plasma membrane"/>
    <property type="evidence" value="ECO:0007669"/>
    <property type="project" value="TreeGrafter"/>
</dbReference>
<feature type="transmembrane region" description="Helical" evidence="10">
    <location>
        <begin position="235"/>
        <end position="258"/>
    </location>
</feature>
<feature type="transmembrane region" description="Helical" evidence="10">
    <location>
        <begin position="294"/>
        <end position="316"/>
    </location>
</feature>
<feature type="binding site" evidence="8">
    <location>
        <position position="209"/>
    </location>
    <ligand>
        <name>Na(+)</name>
        <dbReference type="ChEBI" id="CHEBI:29101"/>
        <label>1</label>
    </ligand>
</feature>
<keyword evidence="8" id="KW-0479">Metal-binding</keyword>
<feature type="binding site" evidence="8">
    <location>
        <position position="310"/>
    </location>
    <ligand>
        <name>Na(+)</name>
        <dbReference type="ChEBI" id="CHEBI:29101"/>
        <label>1</label>
    </ligand>
</feature>
<keyword evidence="6 10" id="KW-1133">Transmembrane helix</keyword>
<evidence type="ECO:0000256" key="7">
    <source>
        <dbReference type="ARBA" id="ARBA00023136"/>
    </source>
</evidence>
<dbReference type="GO" id="GO:0006865">
    <property type="term" value="P:amino acid transport"/>
    <property type="evidence" value="ECO:0007669"/>
    <property type="project" value="TreeGrafter"/>
</dbReference>
<dbReference type="GO" id="GO:0046872">
    <property type="term" value="F:metal ion binding"/>
    <property type="evidence" value="ECO:0007669"/>
    <property type="project" value="UniProtKB-KW"/>
</dbReference>
<keyword evidence="3" id="KW-0813">Transport</keyword>
<sequence>MQKAQLGYYCTGGQKKLATKFHQPTDIEEPQARVGMCAVIVAFFVSFYYNVIIGWALYYLVGSLSSELPWLYCNNTWNTDSCTHFQFNSTNSTDRAEHSPASEYFRRGVLEMDRSDGLHDLGLPKLQLAICVFVVYCVLYLSLFKGVKSTGKVVWATATMPYVVLTILLVRGLMLPGAMTGIKYYLQPELSKLKETQVWVDAAVQIFYSVGAGFGVHLAYASYNNFNNNCFSDCIITSAVNSFTSFFSGFVIFTYLGFMSHKQGIPISSVATEGAGLVFQVYPEAVATLPGSHFWSLLFFFMLIMLGLDSGVRILIDCESQRSFISSKCVQNLGITGFTNPQALRGFGDSPIKGWEYQTRCILVPKDSLFPSLETDAVIVPNITDSIPTSPIPSDHFINHYNLADNSFGEPGPVDFLLGADLFARILTGGCIDREGYPNVLQTVFGWVIIRPVGSHSMALDKSVSLVTSYKEPEDTLNITLEKFWNVEAIPEASRTDPENVIAEDHFRSAHSRDLNGRYIGRLPFERQVPPDLGNSYKSALNRFLKLEHRLNKVPILKEKYSTVIK</sequence>
<dbReference type="Pfam" id="PF00209">
    <property type="entry name" value="SNF"/>
    <property type="match status" value="1"/>
</dbReference>
<proteinExistence type="inferred from homology"/>
<evidence type="ECO:0000256" key="1">
    <source>
        <dbReference type="ARBA" id="ARBA00004141"/>
    </source>
</evidence>
<dbReference type="OrthoDB" id="6581954at2759"/>
<dbReference type="PROSITE" id="PS00754">
    <property type="entry name" value="NA_NEUROTRAN_SYMP_2"/>
    <property type="match status" value="1"/>
</dbReference>
<organism evidence="11 12">
    <name type="scientific">Nezara viridula</name>
    <name type="common">Southern green stink bug</name>
    <name type="synonym">Cimex viridulus</name>
    <dbReference type="NCBI Taxonomy" id="85310"/>
    <lineage>
        <taxon>Eukaryota</taxon>
        <taxon>Metazoa</taxon>
        <taxon>Ecdysozoa</taxon>
        <taxon>Arthropoda</taxon>
        <taxon>Hexapoda</taxon>
        <taxon>Insecta</taxon>
        <taxon>Pterygota</taxon>
        <taxon>Neoptera</taxon>
        <taxon>Paraneoptera</taxon>
        <taxon>Hemiptera</taxon>
        <taxon>Heteroptera</taxon>
        <taxon>Panheteroptera</taxon>
        <taxon>Pentatomomorpha</taxon>
        <taxon>Pentatomoidea</taxon>
        <taxon>Pentatomidae</taxon>
        <taxon>Pentatominae</taxon>
        <taxon>Nezara</taxon>
    </lineage>
</organism>
<feature type="binding site" evidence="8">
    <location>
        <position position="306"/>
    </location>
    <ligand>
        <name>Na(+)</name>
        <dbReference type="ChEBI" id="CHEBI:29101"/>
        <label>1</label>
    </ligand>
</feature>
<gene>
    <name evidence="11" type="ORF">NEZAVI_LOCUS3999</name>
</gene>
<dbReference type="EMBL" id="OV725078">
    <property type="protein sequence ID" value="CAH1393303.1"/>
    <property type="molecule type" value="Genomic_DNA"/>
</dbReference>
<feature type="binding site" evidence="8">
    <location>
        <position position="241"/>
    </location>
    <ligand>
        <name>Na(+)</name>
        <dbReference type="ChEBI" id="CHEBI:29101"/>
        <label>1</label>
    </ligand>
</feature>
<keyword evidence="8" id="KW-0915">Sodium</keyword>
<protein>
    <submittedName>
        <fullName evidence="11">Uncharacterized protein</fullName>
    </submittedName>
</protein>
<feature type="binding site" evidence="8">
    <location>
        <position position="309"/>
    </location>
    <ligand>
        <name>Na(+)</name>
        <dbReference type="ChEBI" id="CHEBI:29101"/>
        <label>1</label>
    </ligand>
</feature>
<dbReference type="SUPFAM" id="SSF161070">
    <property type="entry name" value="SNF-like"/>
    <property type="match status" value="1"/>
</dbReference>
<dbReference type="AlphaFoldDB" id="A0A9P0EAX2"/>
<evidence type="ECO:0000256" key="5">
    <source>
        <dbReference type="ARBA" id="ARBA00022847"/>
    </source>
</evidence>
<evidence type="ECO:0000313" key="12">
    <source>
        <dbReference type="Proteomes" id="UP001152798"/>
    </source>
</evidence>
<evidence type="ECO:0000256" key="3">
    <source>
        <dbReference type="ARBA" id="ARBA00022448"/>
    </source>
</evidence>
<dbReference type="PANTHER" id="PTHR11616">
    <property type="entry name" value="SODIUM/CHLORIDE DEPENDENT TRANSPORTER"/>
    <property type="match status" value="1"/>
</dbReference>
<keyword evidence="5" id="KW-0769">Symport</keyword>
<dbReference type="PROSITE" id="PS50267">
    <property type="entry name" value="NA_NEUROTRAN_SYMP_3"/>
    <property type="match status" value="1"/>
</dbReference>
<dbReference type="InterPro" id="IPR037272">
    <property type="entry name" value="SNS_sf"/>
</dbReference>
<comment type="similarity">
    <text evidence="2">Belongs to the sodium:neurotransmitter symporter (SNF) (TC 2.A.22) family.</text>
</comment>
<reference evidence="11" key="1">
    <citation type="submission" date="2022-01" db="EMBL/GenBank/DDBJ databases">
        <authorList>
            <person name="King R."/>
        </authorList>
    </citation>
    <scope>NUCLEOTIDE SEQUENCE</scope>
</reference>
<dbReference type="GO" id="GO:0035725">
    <property type="term" value="P:sodium ion transmembrane transport"/>
    <property type="evidence" value="ECO:0007669"/>
    <property type="project" value="TreeGrafter"/>
</dbReference>
<feature type="transmembrane region" description="Helical" evidence="10">
    <location>
        <begin position="198"/>
        <end position="223"/>
    </location>
</feature>
<dbReference type="PANTHER" id="PTHR11616:SF38">
    <property type="entry name" value="SODIUM-DEPENDENT DOPAMINE TRANSPORTER"/>
    <property type="match status" value="1"/>
</dbReference>